<dbReference type="Proteomes" id="UP000249239">
    <property type="component" value="Unassembled WGS sequence"/>
</dbReference>
<dbReference type="EMBL" id="QKZK01000016">
    <property type="protein sequence ID" value="PZX15333.1"/>
    <property type="molecule type" value="Genomic_DNA"/>
</dbReference>
<keyword evidence="2" id="KW-1185">Reference proteome</keyword>
<dbReference type="RefSeq" id="WP_111446016.1">
    <property type="nucleotide sequence ID" value="NZ_QKZK01000016.1"/>
</dbReference>
<accession>A0A2W7N6J6</accession>
<dbReference type="AlphaFoldDB" id="A0A2W7N6J6"/>
<sequence>MANCKHLNVCKFYNKYKNALDANCRIYIAKYCHGCGELNCKRLEFRISNGYSAVDNYTPEGGVLILLDEEVLV</sequence>
<organism evidence="1 2">
    <name type="scientific">Breznakibacter xylanolyticus</name>
    <dbReference type="NCBI Taxonomy" id="990"/>
    <lineage>
        <taxon>Bacteria</taxon>
        <taxon>Pseudomonadati</taxon>
        <taxon>Bacteroidota</taxon>
        <taxon>Bacteroidia</taxon>
        <taxon>Marinilabiliales</taxon>
        <taxon>Marinilabiliaceae</taxon>
        <taxon>Breznakibacter</taxon>
    </lineage>
</organism>
<gene>
    <name evidence="1" type="ORF">LX69_02170</name>
</gene>
<name>A0A2W7N6J6_9BACT</name>
<comment type="caution">
    <text evidence="1">The sequence shown here is derived from an EMBL/GenBank/DDBJ whole genome shotgun (WGS) entry which is preliminary data.</text>
</comment>
<evidence type="ECO:0000313" key="1">
    <source>
        <dbReference type="EMBL" id="PZX15333.1"/>
    </source>
</evidence>
<dbReference type="OrthoDB" id="6198376at2"/>
<protein>
    <submittedName>
        <fullName evidence="1">Uncharacterized protein</fullName>
    </submittedName>
</protein>
<reference evidence="1 2" key="1">
    <citation type="submission" date="2018-06" db="EMBL/GenBank/DDBJ databases">
        <title>Genomic Encyclopedia of Archaeal and Bacterial Type Strains, Phase II (KMG-II): from individual species to whole genera.</title>
        <authorList>
            <person name="Goeker M."/>
        </authorList>
    </citation>
    <scope>NUCLEOTIDE SEQUENCE [LARGE SCALE GENOMIC DNA]</scope>
    <source>
        <strain evidence="1 2">DSM 6779</strain>
    </source>
</reference>
<evidence type="ECO:0000313" key="2">
    <source>
        <dbReference type="Proteomes" id="UP000249239"/>
    </source>
</evidence>
<proteinExistence type="predicted"/>